<dbReference type="AlphaFoldDB" id="A0A497ES99"/>
<dbReference type="Gene3D" id="1.10.1220.10">
    <property type="entry name" value="Met repressor-like"/>
    <property type="match status" value="1"/>
</dbReference>
<protein>
    <recommendedName>
        <fullName evidence="1">Ribbon-helix-helix protein CopG domain-containing protein</fullName>
    </recommendedName>
</protein>
<dbReference type="Pfam" id="PF01402">
    <property type="entry name" value="RHH_1"/>
    <property type="match status" value="1"/>
</dbReference>
<dbReference type="CDD" id="cd22231">
    <property type="entry name" value="RHH_NikR_HicB-like"/>
    <property type="match status" value="1"/>
</dbReference>
<sequence>MMRHLKTSKPINIRLTDKLLSELDSLANNFSLSRSEIVRQALVFYLSALKSTSKSLTKPPKPHFTSPSYMRRGDVLLIKRSHGYVLAMSCSSSGGIGEKPLDKVKVPGRLLGMYMARLAIMDLACIGVKPLGIALALSVSPYDGRDIVEGVKATLLRVGIDADRALLLNAEENIDVAQTGLGIVAIGEIDEEQLKIGLSKPGDKLVLVGKPYVGDLALRAIEAGRAVELWEIERFLNSAAVHEVIPVDSKGIEYEASILAYMSGRRLKLYSNVSVDLKCSGGPATSVLLSVDPQGIDEVKQLTSKPLEVVGELL</sequence>
<dbReference type="InterPro" id="IPR002145">
    <property type="entry name" value="CopG"/>
</dbReference>
<feature type="domain" description="Ribbon-helix-helix protein CopG" evidence="1">
    <location>
        <begin position="9"/>
        <end position="46"/>
    </location>
</feature>
<dbReference type="Proteomes" id="UP000278475">
    <property type="component" value="Unassembled WGS sequence"/>
</dbReference>
<dbReference type="GO" id="GO:0006355">
    <property type="term" value="P:regulation of DNA-templated transcription"/>
    <property type="evidence" value="ECO:0007669"/>
    <property type="project" value="InterPro"/>
</dbReference>
<reference evidence="2 3" key="1">
    <citation type="submission" date="2018-06" db="EMBL/GenBank/DDBJ databases">
        <title>Extensive metabolic versatility and redundancy in microbially diverse, dynamic hydrothermal sediments.</title>
        <authorList>
            <person name="Dombrowski N."/>
            <person name="Teske A."/>
            <person name="Baker B.J."/>
        </authorList>
    </citation>
    <scope>NUCLEOTIDE SEQUENCE [LARGE SCALE GENOMIC DNA]</scope>
    <source>
        <strain evidence="2">B66_G16</strain>
    </source>
</reference>
<comment type="caution">
    <text evidence="2">The sequence shown here is derived from an EMBL/GenBank/DDBJ whole genome shotgun (WGS) entry which is preliminary data.</text>
</comment>
<evidence type="ECO:0000313" key="3">
    <source>
        <dbReference type="Proteomes" id="UP000278475"/>
    </source>
</evidence>
<proteinExistence type="predicted"/>
<evidence type="ECO:0000313" key="2">
    <source>
        <dbReference type="EMBL" id="RLE49791.1"/>
    </source>
</evidence>
<accession>A0A497ES99</accession>
<organism evidence="2 3">
    <name type="scientific">Thermoproteota archaeon</name>
    <dbReference type="NCBI Taxonomy" id="2056631"/>
    <lineage>
        <taxon>Archaea</taxon>
        <taxon>Thermoproteota</taxon>
    </lineage>
</organism>
<dbReference type="EMBL" id="QMQV01000022">
    <property type="protein sequence ID" value="RLE49791.1"/>
    <property type="molecule type" value="Genomic_DNA"/>
</dbReference>
<evidence type="ECO:0000259" key="1">
    <source>
        <dbReference type="Pfam" id="PF01402"/>
    </source>
</evidence>
<dbReference type="InterPro" id="IPR013321">
    <property type="entry name" value="Arc_rbn_hlx_hlx"/>
</dbReference>
<gene>
    <name evidence="2" type="ORF">DRJ31_03685</name>
</gene>
<name>A0A497ES99_9CREN</name>